<accession>A0A2K3D7P5</accession>
<evidence type="ECO:0000256" key="2">
    <source>
        <dbReference type="SAM" id="MobiDB-lite"/>
    </source>
</evidence>
<dbReference type="AlphaFoldDB" id="A0A2K3D7P5"/>
<dbReference type="EMBL" id="CM008972">
    <property type="protein sequence ID" value="PNW76545.1"/>
    <property type="molecule type" value="Genomic_DNA"/>
</dbReference>
<keyword evidence="5" id="KW-1185">Reference proteome</keyword>
<dbReference type="GeneID" id="5724299"/>
<feature type="region of interest" description="Disordered" evidence="2">
    <location>
        <begin position="285"/>
        <end position="353"/>
    </location>
</feature>
<dbReference type="InterPro" id="IPR050593">
    <property type="entry name" value="LovG"/>
</dbReference>
<evidence type="ECO:0000259" key="3">
    <source>
        <dbReference type="Pfam" id="PF03959"/>
    </source>
</evidence>
<dbReference type="KEGG" id="cre:CHLRE_11g467682v5"/>
<dbReference type="GO" id="GO:0016787">
    <property type="term" value="F:hydrolase activity"/>
    <property type="evidence" value="ECO:0000318"/>
    <property type="project" value="GO_Central"/>
</dbReference>
<dbReference type="PANTHER" id="PTHR48070">
    <property type="entry name" value="ESTERASE OVCA2"/>
    <property type="match status" value="1"/>
</dbReference>
<dbReference type="ExpressionAtlas" id="A0A2K3D7P5">
    <property type="expression patterns" value="baseline"/>
</dbReference>
<evidence type="ECO:0000313" key="5">
    <source>
        <dbReference type="Proteomes" id="UP000006906"/>
    </source>
</evidence>
<proteinExistence type="predicted"/>
<dbReference type="Proteomes" id="UP000006906">
    <property type="component" value="Chromosome 11"/>
</dbReference>
<evidence type="ECO:0000256" key="1">
    <source>
        <dbReference type="ARBA" id="ARBA00022801"/>
    </source>
</evidence>
<protein>
    <recommendedName>
        <fullName evidence="3">Serine hydrolase domain-containing protein</fullName>
    </recommendedName>
</protein>
<dbReference type="FunFam" id="3.40.50.1820:FF:001104">
    <property type="entry name" value="Predicted protein"/>
    <property type="match status" value="1"/>
</dbReference>
<name>A0A2K3D7P5_CHLRE</name>
<sequence>MAQREAPMGAAPAARRLRVLCLHSFRTSGKIFEEQLQRAQLTEALGDLVELTFVDAPHGASGAIPRDVKPYFEGPYFEWFTAEAVGDRVEFDEQKLEASELFLTQLLERQGPFDGLMGFSQGAVMSSALVALQRSGLRPRLSALPPLRFCVLFAGMKSRHPQHAAAFAALGGKVPCPSLHVYGDRDALKNPHCVELADSFRNSTVLLHQRGHSIPALKGPQLAVLRSFLVAAAGDAEELRVDAAAARAAAAAAAEAGGIVARTTPAQPGGVQAQAGVPAIRQEERDMGPAEGGEEDDDGGQGGGKAPIRREGRLEGEEARQRQQEQGRGQERQAGAGVESVGRGKMVEPRSRL</sequence>
<dbReference type="Gene3D" id="3.40.50.1820">
    <property type="entry name" value="alpha/beta hydrolase"/>
    <property type="match status" value="1"/>
</dbReference>
<dbReference type="OrthoDB" id="414698at2759"/>
<feature type="domain" description="Serine hydrolase" evidence="3">
    <location>
        <begin position="16"/>
        <end position="218"/>
    </location>
</feature>
<dbReference type="FunCoup" id="A0A2K3D7P5">
    <property type="interactions" value="1343"/>
</dbReference>
<dbReference type="Pfam" id="PF03959">
    <property type="entry name" value="FSH1"/>
    <property type="match status" value="1"/>
</dbReference>
<dbReference type="Gramene" id="PNW76545">
    <property type="protein sequence ID" value="PNW76545"/>
    <property type="gene ID" value="CHLRE_11g467682v5"/>
</dbReference>
<gene>
    <name evidence="4" type="ORF">CHLRE_11g467682v5</name>
</gene>
<dbReference type="InterPro" id="IPR029058">
    <property type="entry name" value="AB_hydrolase_fold"/>
</dbReference>
<dbReference type="InterPro" id="IPR005645">
    <property type="entry name" value="FSH-like_dom"/>
</dbReference>
<dbReference type="GO" id="GO:0005634">
    <property type="term" value="C:nucleus"/>
    <property type="evidence" value="ECO:0000318"/>
    <property type="project" value="GO_Central"/>
</dbReference>
<dbReference type="PANTHER" id="PTHR48070:SF6">
    <property type="entry name" value="ESTERASE OVCA2"/>
    <property type="match status" value="1"/>
</dbReference>
<reference evidence="4 5" key="1">
    <citation type="journal article" date="2007" name="Science">
        <title>The Chlamydomonas genome reveals the evolution of key animal and plant functions.</title>
        <authorList>
            <person name="Merchant S.S."/>
            <person name="Prochnik S.E."/>
            <person name="Vallon O."/>
            <person name="Harris E.H."/>
            <person name="Karpowicz S.J."/>
            <person name="Witman G.B."/>
            <person name="Terry A."/>
            <person name="Salamov A."/>
            <person name="Fritz-Laylin L.K."/>
            <person name="Marechal-Drouard L."/>
            <person name="Marshall W.F."/>
            <person name="Qu L.H."/>
            <person name="Nelson D.R."/>
            <person name="Sanderfoot A.A."/>
            <person name="Spalding M.H."/>
            <person name="Kapitonov V.V."/>
            <person name="Ren Q."/>
            <person name="Ferris P."/>
            <person name="Lindquist E."/>
            <person name="Shapiro H."/>
            <person name="Lucas S.M."/>
            <person name="Grimwood J."/>
            <person name="Schmutz J."/>
            <person name="Cardol P."/>
            <person name="Cerutti H."/>
            <person name="Chanfreau G."/>
            <person name="Chen C.L."/>
            <person name="Cognat V."/>
            <person name="Croft M.T."/>
            <person name="Dent R."/>
            <person name="Dutcher S."/>
            <person name="Fernandez E."/>
            <person name="Fukuzawa H."/>
            <person name="Gonzalez-Ballester D."/>
            <person name="Gonzalez-Halphen D."/>
            <person name="Hallmann A."/>
            <person name="Hanikenne M."/>
            <person name="Hippler M."/>
            <person name="Inwood W."/>
            <person name="Jabbari K."/>
            <person name="Kalanon M."/>
            <person name="Kuras R."/>
            <person name="Lefebvre P.A."/>
            <person name="Lemaire S.D."/>
            <person name="Lobanov A.V."/>
            <person name="Lohr M."/>
            <person name="Manuell A."/>
            <person name="Meier I."/>
            <person name="Mets L."/>
            <person name="Mittag M."/>
            <person name="Mittelmeier T."/>
            <person name="Moroney J.V."/>
            <person name="Moseley J."/>
            <person name="Napoli C."/>
            <person name="Nedelcu A.M."/>
            <person name="Niyogi K."/>
            <person name="Novoselov S.V."/>
            <person name="Paulsen I.T."/>
            <person name="Pazour G."/>
            <person name="Purton S."/>
            <person name="Ral J.P."/>
            <person name="Riano-Pachon D.M."/>
            <person name="Riekhof W."/>
            <person name="Rymarquis L."/>
            <person name="Schroda M."/>
            <person name="Stern D."/>
            <person name="Umen J."/>
            <person name="Willows R."/>
            <person name="Wilson N."/>
            <person name="Zimmer S.L."/>
            <person name="Allmer J."/>
            <person name="Balk J."/>
            <person name="Bisova K."/>
            <person name="Chen C.J."/>
            <person name="Elias M."/>
            <person name="Gendler K."/>
            <person name="Hauser C."/>
            <person name="Lamb M.R."/>
            <person name="Ledford H."/>
            <person name="Long J.C."/>
            <person name="Minagawa J."/>
            <person name="Page M.D."/>
            <person name="Pan J."/>
            <person name="Pootakham W."/>
            <person name="Roje S."/>
            <person name="Rose A."/>
            <person name="Stahlberg E."/>
            <person name="Terauchi A.M."/>
            <person name="Yang P."/>
            <person name="Ball S."/>
            <person name="Bowler C."/>
            <person name="Dieckmann C.L."/>
            <person name="Gladyshev V.N."/>
            <person name="Green P."/>
            <person name="Jorgensen R."/>
            <person name="Mayfield S."/>
            <person name="Mueller-Roeber B."/>
            <person name="Rajamani S."/>
            <person name="Sayre R.T."/>
            <person name="Brokstein P."/>
            <person name="Dubchak I."/>
            <person name="Goodstein D."/>
            <person name="Hornick L."/>
            <person name="Huang Y.W."/>
            <person name="Jhaveri J."/>
            <person name="Luo Y."/>
            <person name="Martinez D."/>
            <person name="Ngau W.C."/>
            <person name="Otillar B."/>
            <person name="Poliakov A."/>
            <person name="Porter A."/>
            <person name="Szajkowski L."/>
            <person name="Werner G."/>
            <person name="Zhou K."/>
            <person name="Grigoriev I.V."/>
            <person name="Rokhsar D.S."/>
            <person name="Grossman A.R."/>
        </authorList>
    </citation>
    <scope>NUCLEOTIDE SEQUENCE [LARGE SCALE GENOMIC DNA]</scope>
    <source>
        <strain evidence="5">CC-503</strain>
    </source>
</reference>
<dbReference type="SUPFAM" id="SSF53474">
    <property type="entry name" value="alpha/beta-Hydrolases"/>
    <property type="match status" value="1"/>
</dbReference>
<keyword evidence="1" id="KW-0378">Hydrolase</keyword>
<feature type="compositionally biased region" description="Basic and acidic residues" evidence="2">
    <location>
        <begin position="308"/>
        <end position="331"/>
    </location>
</feature>
<dbReference type="GO" id="GO:0005737">
    <property type="term" value="C:cytoplasm"/>
    <property type="evidence" value="ECO:0000318"/>
    <property type="project" value="GO_Central"/>
</dbReference>
<dbReference type="OMA" id="MAREGPF"/>
<evidence type="ECO:0000313" key="4">
    <source>
        <dbReference type="EMBL" id="PNW76545.1"/>
    </source>
</evidence>
<dbReference type="RefSeq" id="XP_042919431.1">
    <property type="nucleotide sequence ID" value="XM_043067434.1"/>
</dbReference>
<dbReference type="InParanoid" id="A0A2K3D7P5"/>
<organism evidence="4 5">
    <name type="scientific">Chlamydomonas reinhardtii</name>
    <name type="common">Chlamydomonas smithii</name>
    <dbReference type="NCBI Taxonomy" id="3055"/>
    <lineage>
        <taxon>Eukaryota</taxon>
        <taxon>Viridiplantae</taxon>
        <taxon>Chlorophyta</taxon>
        <taxon>core chlorophytes</taxon>
        <taxon>Chlorophyceae</taxon>
        <taxon>CS clade</taxon>
        <taxon>Chlamydomonadales</taxon>
        <taxon>Chlamydomonadaceae</taxon>
        <taxon>Chlamydomonas</taxon>
    </lineage>
</organism>
<dbReference type="PaxDb" id="3055-EDO99287"/>